<dbReference type="Proteomes" id="UP001230051">
    <property type="component" value="Unassembled WGS sequence"/>
</dbReference>
<reference evidence="3" key="1">
    <citation type="submission" date="2022-02" db="EMBL/GenBank/DDBJ databases">
        <title>Atlantic sturgeon de novo genome assembly.</title>
        <authorList>
            <person name="Stock M."/>
            <person name="Klopp C."/>
            <person name="Guiguen Y."/>
            <person name="Cabau C."/>
            <person name="Parinello H."/>
            <person name="Santidrian Yebra-Pimentel E."/>
            <person name="Kuhl H."/>
            <person name="Dirks R.P."/>
            <person name="Guessner J."/>
            <person name="Wuertz S."/>
            <person name="Du K."/>
            <person name="Schartl M."/>
        </authorList>
    </citation>
    <scope>NUCLEOTIDE SEQUENCE</scope>
    <source>
        <strain evidence="3">STURGEONOMICS-FGT-2020</strain>
        <tissue evidence="3">Whole blood</tissue>
    </source>
</reference>
<keyword evidence="4" id="KW-1185">Reference proteome</keyword>
<evidence type="ECO:0000313" key="4">
    <source>
        <dbReference type="Proteomes" id="UP001230051"/>
    </source>
</evidence>
<evidence type="ECO:0000256" key="1">
    <source>
        <dbReference type="ARBA" id="ARBA00005431"/>
    </source>
</evidence>
<comment type="similarity">
    <text evidence="1">Belongs to the NXPE family.</text>
</comment>
<proteinExistence type="inferred from homology"/>
<dbReference type="InterPro" id="IPR026845">
    <property type="entry name" value="NXPH/NXPE"/>
</dbReference>
<dbReference type="PANTHER" id="PTHR16165:SF3">
    <property type="entry name" value="NXPE FAMILY MEMBER 1"/>
    <property type="match status" value="1"/>
</dbReference>
<dbReference type="Pfam" id="PF24536">
    <property type="entry name" value="NXPE4_C"/>
    <property type="match status" value="1"/>
</dbReference>
<dbReference type="PANTHER" id="PTHR16165">
    <property type="entry name" value="NXPE FAMILY MEMBER"/>
    <property type="match status" value="1"/>
</dbReference>
<evidence type="ECO:0000259" key="2">
    <source>
        <dbReference type="Pfam" id="PF24536"/>
    </source>
</evidence>
<evidence type="ECO:0000313" key="3">
    <source>
        <dbReference type="EMBL" id="KAK1150555.1"/>
    </source>
</evidence>
<dbReference type="SUPFAM" id="SSF81296">
    <property type="entry name" value="E set domains"/>
    <property type="match status" value="1"/>
</dbReference>
<dbReference type="Pfam" id="PF06312">
    <property type="entry name" value="Neurexophilin"/>
    <property type="match status" value="1"/>
</dbReference>
<dbReference type="InterPro" id="IPR057106">
    <property type="entry name" value="NXPE4_C"/>
</dbReference>
<dbReference type="AlphaFoldDB" id="A0AAD8FNH5"/>
<comment type="caution">
    <text evidence="3">The sequence shown here is derived from an EMBL/GenBank/DDBJ whole genome shotgun (WGS) entry which is preliminary data.</text>
</comment>
<dbReference type="Gene3D" id="2.60.40.10">
    <property type="entry name" value="Immunoglobulins"/>
    <property type="match status" value="1"/>
</dbReference>
<protein>
    <submittedName>
        <fullName evidence="3">NXPE family member 2-like</fullName>
    </submittedName>
</protein>
<name>A0AAD8FNH5_ACIOX</name>
<dbReference type="InterPro" id="IPR013783">
    <property type="entry name" value="Ig-like_fold"/>
</dbReference>
<sequence>MNPKENYCVGEIVSVRVEMNDYRGKPKTYGGDFVLARIHSPELKAGAAGVLEDFNNGTYRVNFTLFWPGSVKVSVLLIHSSEVLSTLWQAKEYCNDKFIFTGTFRNGTLQETSRCDIHLSTNETVCEFKDERNQESFFCFKPKTLPCETLHCLSSDNTKPSFLVFFSKSRNILIILSGSVNRMFSVLDRGPQAAGKCELGMSSPTPSGFFHSDRWSSSYCRMRSFQSVSDMNQCLQGKQVYLRGDSTIRQWIEYSTYKLNGKDFALTNLNDINIFKQMQTPQAPKLAIDKRRNITMSWKMHGFPCISNAPCFISGGIYIVQELDRVAGGENTVVVISIGQHLRPFPLKLYITRMVNIKQAVTRLLRRSPLTRVFVKSENTRELNSFMIQMNNWHGHLQNLALKEVFRGVKVGFIDAWDMTVAANTFEVHPNRNIVHDQIALFLSYLCGPNS</sequence>
<organism evidence="3 4">
    <name type="scientific">Acipenser oxyrinchus oxyrinchus</name>
    <dbReference type="NCBI Taxonomy" id="40147"/>
    <lineage>
        <taxon>Eukaryota</taxon>
        <taxon>Metazoa</taxon>
        <taxon>Chordata</taxon>
        <taxon>Craniata</taxon>
        <taxon>Vertebrata</taxon>
        <taxon>Euteleostomi</taxon>
        <taxon>Actinopterygii</taxon>
        <taxon>Chondrostei</taxon>
        <taxon>Acipenseriformes</taxon>
        <taxon>Acipenseridae</taxon>
        <taxon>Acipenser</taxon>
    </lineage>
</organism>
<dbReference type="EMBL" id="JAGXEW010000058">
    <property type="protein sequence ID" value="KAK1150555.1"/>
    <property type="molecule type" value="Genomic_DNA"/>
</dbReference>
<accession>A0AAD8FNH5</accession>
<gene>
    <name evidence="3" type="primary">Nxpe2</name>
    <name evidence="3" type="ORF">AOXY_G33823</name>
</gene>
<dbReference type="InterPro" id="IPR014756">
    <property type="entry name" value="Ig_E-set"/>
</dbReference>
<feature type="domain" description="NXPE C-terminal" evidence="2">
    <location>
        <begin position="215"/>
        <end position="447"/>
    </location>
</feature>